<reference evidence="7" key="1">
    <citation type="submission" date="2020-12" db="UniProtKB">
        <authorList>
            <consortium name="WormBaseParasite"/>
        </authorList>
    </citation>
    <scope>IDENTIFICATION</scope>
    <source>
        <strain evidence="7">MHco3</strain>
    </source>
</reference>
<dbReference type="Pfam" id="PF10248">
    <property type="entry name" value="Mlf1IP"/>
    <property type="match status" value="1"/>
</dbReference>
<organism evidence="6 7">
    <name type="scientific">Haemonchus contortus</name>
    <name type="common">Barber pole worm</name>
    <dbReference type="NCBI Taxonomy" id="6289"/>
    <lineage>
        <taxon>Eukaryota</taxon>
        <taxon>Metazoa</taxon>
        <taxon>Ecdysozoa</taxon>
        <taxon>Nematoda</taxon>
        <taxon>Chromadorea</taxon>
        <taxon>Rhabditida</taxon>
        <taxon>Rhabditina</taxon>
        <taxon>Rhabditomorpha</taxon>
        <taxon>Strongyloidea</taxon>
        <taxon>Trichostrongylidae</taxon>
        <taxon>Haemonchus</taxon>
    </lineage>
</organism>
<keyword evidence="3" id="KW-0963">Cytoplasm</keyword>
<feature type="region of interest" description="Disordered" evidence="5">
    <location>
        <begin position="237"/>
        <end position="293"/>
    </location>
</feature>
<feature type="compositionally biased region" description="Low complexity" evidence="5">
    <location>
        <begin position="248"/>
        <end position="257"/>
    </location>
</feature>
<keyword evidence="4" id="KW-0597">Phosphoprotein</keyword>
<dbReference type="OMA" id="EECHRAM"/>
<dbReference type="GO" id="GO:0005737">
    <property type="term" value="C:cytoplasm"/>
    <property type="evidence" value="ECO:0007669"/>
    <property type="project" value="UniProtKB-SubCell"/>
</dbReference>
<protein>
    <submittedName>
        <fullName evidence="7">Myeloid leukemia factor</fullName>
    </submittedName>
</protein>
<dbReference type="WBParaSite" id="HCON_00064230-00001">
    <property type="protein sequence ID" value="HCON_00064230-00001"/>
    <property type="gene ID" value="HCON_00064230"/>
</dbReference>
<name>A0A7I4Y8W2_HAECO</name>
<evidence type="ECO:0000313" key="6">
    <source>
        <dbReference type="Proteomes" id="UP000025227"/>
    </source>
</evidence>
<comment type="similarity">
    <text evidence="2">Belongs to the MLF family.</text>
</comment>
<dbReference type="AlphaFoldDB" id="A0A7I4Y8W2"/>
<sequence>MFLKISPTSADFVCGALLNVSAVGCGSHPSLSLIRIRGTGPPCLTMTIFSDLEECHRAMHRQFQEMDRMMNSMMDPFGMLGGMGMLEGPPPPHHRQVARPFDPFRGFGGLFSVMEDLQERAMNDPNSHVYSQSTMVTFGGDGQPRVVENSVRKSGDVKETRRAVRDGAREEMSIGHTIGDRTHIIEKKRDKDGNVRRQQRFVNLDESAAEDFDREFQSRARANMGYSNNGRRALGDGTYGGYRHHSADAAGSSRSSAPIITLPEEDDEEEERVLSRTSRSQRPSGGHTGPDLVVSSALMTSKRWAAQGHIDGSSFNVPPSCTFPP</sequence>
<accession>A0A7I4Y8W2</accession>
<dbReference type="OrthoDB" id="8707547at2759"/>
<dbReference type="InterPro" id="IPR019376">
    <property type="entry name" value="Myeloid_leukemia_factor"/>
</dbReference>
<evidence type="ECO:0000256" key="4">
    <source>
        <dbReference type="ARBA" id="ARBA00022553"/>
    </source>
</evidence>
<evidence type="ECO:0000256" key="3">
    <source>
        <dbReference type="ARBA" id="ARBA00022490"/>
    </source>
</evidence>
<keyword evidence="6" id="KW-1185">Reference proteome</keyword>
<evidence type="ECO:0000256" key="5">
    <source>
        <dbReference type="SAM" id="MobiDB-lite"/>
    </source>
</evidence>
<proteinExistence type="inferred from homology"/>
<dbReference type="Proteomes" id="UP000025227">
    <property type="component" value="Unplaced"/>
</dbReference>
<evidence type="ECO:0000313" key="7">
    <source>
        <dbReference type="WBParaSite" id="HCON_00064230-00001"/>
    </source>
</evidence>
<evidence type="ECO:0000256" key="1">
    <source>
        <dbReference type="ARBA" id="ARBA00004496"/>
    </source>
</evidence>
<evidence type="ECO:0000256" key="2">
    <source>
        <dbReference type="ARBA" id="ARBA00008332"/>
    </source>
</evidence>
<comment type="subcellular location">
    <subcellularLocation>
        <location evidence="1">Cytoplasm</location>
    </subcellularLocation>
</comment>
<dbReference type="PANTHER" id="PTHR13105">
    <property type="entry name" value="MYELOID LEUKEMIA FACTOR"/>
    <property type="match status" value="1"/>
</dbReference>
<dbReference type="PROSITE" id="PS51257">
    <property type="entry name" value="PROKAR_LIPOPROTEIN"/>
    <property type="match status" value="1"/>
</dbReference>